<feature type="transmembrane region" description="Helical" evidence="17">
    <location>
        <begin position="300"/>
        <end position="333"/>
    </location>
</feature>
<feature type="transmembrane region" description="Helical" evidence="17">
    <location>
        <begin position="392"/>
        <end position="414"/>
    </location>
</feature>
<evidence type="ECO:0000313" key="21">
    <source>
        <dbReference type="Proteomes" id="UP000887568"/>
    </source>
</evidence>
<keyword evidence="11" id="KW-1015">Disulfide bond</keyword>
<evidence type="ECO:0000256" key="3">
    <source>
        <dbReference type="ARBA" id="ARBA00022448"/>
    </source>
</evidence>
<feature type="transmembrane region" description="Helical" evidence="17">
    <location>
        <begin position="1180"/>
        <end position="1199"/>
    </location>
</feature>
<keyword evidence="4" id="KW-0153">Cholesterol metabolism</keyword>
<keyword evidence="13" id="KW-0325">Glycoprotein</keyword>
<dbReference type="Gene3D" id="1.20.1640.10">
    <property type="entry name" value="Multidrug efflux transporter AcrB transmembrane domain"/>
    <property type="match status" value="2"/>
</dbReference>
<dbReference type="Pfam" id="PF16414">
    <property type="entry name" value="NPC1_N"/>
    <property type="match status" value="1"/>
</dbReference>
<keyword evidence="21" id="KW-1185">Reference proteome</keyword>
<evidence type="ECO:0000256" key="15">
    <source>
        <dbReference type="ARBA" id="ARBA00034049"/>
    </source>
</evidence>
<sequence length="1378" mass="153612">MEGLRALLPSVAALLLIATPFVQADAIHKEGYCIMYRQCGIRDIPEHKLNCYYNQPAPELDDPEGLEILKQLCPHLVKENKTLACCDVDQLRTFRNQTLQARQLMSRCPSCQRNFLNLYCAMTCDSSNSLYVDVTSIKPPSLQAEADDSGAVEGAPMSDTNSPNLRDSGPQYKTNDSILSIDYFVQDDFVYGMYDSCKNVNFPSSNSKIFSLLCGQSASTCTPQKLLDYMGNINNGQTPFTIDFEIVANATTVPTDMEAYNTSIYPCNEALDEFSQPCSCQDCTPACPPVPPIPTPPPPFLIFGMDGILFIIICSYCAFVVLFVLCVLIAMLFKRRYRQPQYNELPINGDVYINGHTQVSEKDVGCRERFGAAFHRKLSGLFRWWGTKCARYPILVIFLGLLAVGGLSSGIAFLKITTDPVELWSPPESRSREEKNYFDEHFGPFYRTEQVIITAPSYNVTFFRPAGLTTGHNYGPVLDKRVLIQVLDLQNQITNITAFDKDTNRTIGLEDICFKPEAPTNTNCTILSVLNYWQNDFDKLNSTILDEMGYFVAADYHTHFLACTAAPASIDDGTKQHYPCLGTYGGPIFPWTVLGNYDGIAYNNATSLSITFPVNNYKVGDPRLKPAKLWEKEFLEFMKNYDNPNLTIAYQAERSIEDEIERESFSDVFTIAGSYLLMFGYVAIVLGKFPYYNIKRIFIESKIVLGLCGVLIVLGSVSSSIGLLGYLQVKATLIVMEVVPFLVLAVGVDNIFILVQKYQRDVRFPHEEKYEQVGRVLGEVAPSMLLTSLSESVAFFLGALSIMPAVKAFSLYAAVAVWIDFLLQITCFVALLSLDAAREENNRLDMLCCAKLKSAEKSDKRPGVLYLLFEKFYSPLLMLTPIRVIVVLWFAFMACASGVLMGRIQIGLDQKLSMPHDSYMLSYFGNLSEHFNSGPPVYFVVRDGFNYTDAESQNQICGGSGCNPDSLTSQVYSDAQISNTTYIAVPATSWIDDFFSWMEPSKGGSPCCMYNPKNGKFCPSTGPREGCVACRTSSHQFERPTPEEFDKFLPFFLVDDPGFKCSKGGHAAYGSGVKFTNNKTKDQVQASYFQSYHTVLRDSDDFTNALIQARQSAANVTAMMNISEAVNPDFDVYPYSVFYVFYEQYVTMAHDSAVSLAIVLGSIFVITFVLLGFDFFSACIVALTIAMITVDMVGFMVLWNIDLNAISLVNLIMSVGISVEFCSHIVRAFAISTRENRVERAKDALTHMGSSVLSGITFTKICGIFVLAFSKSQLFEIFYFRMYLGIVIFGASHGLIFLPVLLSFMGPGLNKAKLLEEQECAPIPPPAEPHHGPKFEQSGDPKHHHQVNPSQEVKQPSKRQADQAPLIRSADSHGYYYA</sequence>
<feature type="transmembrane region" description="Helical" evidence="17">
    <location>
        <begin position="733"/>
        <end position="755"/>
    </location>
</feature>
<dbReference type="InterPro" id="IPR053958">
    <property type="entry name" value="HMGCR/SNAP/NPC1-like_SSD"/>
</dbReference>
<feature type="transmembrane region" description="Helical" evidence="17">
    <location>
        <begin position="876"/>
        <end position="901"/>
    </location>
</feature>
<feature type="transmembrane region" description="Helical" evidence="17">
    <location>
        <begin position="1153"/>
        <end position="1173"/>
    </location>
</feature>
<dbReference type="Pfam" id="PF12349">
    <property type="entry name" value="Sterol-sensing"/>
    <property type="match status" value="1"/>
</dbReference>
<dbReference type="NCBIfam" id="TIGR00917">
    <property type="entry name" value="2A060601"/>
    <property type="match status" value="1"/>
</dbReference>
<evidence type="ECO:0000256" key="17">
    <source>
        <dbReference type="SAM" id="Phobius"/>
    </source>
</evidence>
<dbReference type="Pfam" id="PF22314">
    <property type="entry name" value="NPC1_MLD"/>
    <property type="match status" value="1"/>
</dbReference>
<dbReference type="GO" id="GO:0015485">
    <property type="term" value="F:cholesterol binding"/>
    <property type="evidence" value="ECO:0007669"/>
    <property type="project" value="TreeGrafter"/>
</dbReference>
<keyword evidence="6 18" id="KW-0732">Signal</keyword>
<dbReference type="GO" id="GO:0008203">
    <property type="term" value="P:cholesterol metabolic process"/>
    <property type="evidence" value="ECO:0007669"/>
    <property type="project" value="UniProtKB-KW"/>
</dbReference>
<comment type="catalytic activity">
    <reaction evidence="15">
        <text>cholesterol(in) = cholesterol(out)</text>
        <dbReference type="Rhea" id="RHEA:39747"/>
        <dbReference type="ChEBI" id="CHEBI:16113"/>
    </reaction>
</comment>
<evidence type="ECO:0000256" key="9">
    <source>
        <dbReference type="ARBA" id="ARBA00023098"/>
    </source>
</evidence>
<evidence type="ECO:0000256" key="11">
    <source>
        <dbReference type="ARBA" id="ARBA00023157"/>
    </source>
</evidence>
<dbReference type="SUPFAM" id="SSF82866">
    <property type="entry name" value="Multidrug efflux transporter AcrB transmembrane domain"/>
    <property type="match status" value="2"/>
</dbReference>
<dbReference type="GO" id="GO:0042632">
    <property type="term" value="P:cholesterol homeostasis"/>
    <property type="evidence" value="ECO:0007669"/>
    <property type="project" value="TreeGrafter"/>
</dbReference>
<evidence type="ECO:0000256" key="4">
    <source>
        <dbReference type="ARBA" id="ARBA00022548"/>
    </source>
</evidence>
<protein>
    <recommendedName>
        <fullName evidence="19">SSD domain-containing protein</fullName>
    </recommendedName>
</protein>
<dbReference type="GO" id="GO:0012505">
    <property type="term" value="C:endomembrane system"/>
    <property type="evidence" value="ECO:0007669"/>
    <property type="project" value="UniProtKB-SubCell"/>
</dbReference>
<evidence type="ECO:0000256" key="2">
    <source>
        <dbReference type="ARBA" id="ARBA00005585"/>
    </source>
</evidence>
<keyword evidence="9" id="KW-0443">Lipid metabolism</keyword>
<dbReference type="FunFam" id="1.20.1640.10:FF:000008">
    <property type="entry name" value="NPC intracellular cholesterol transporter 1"/>
    <property type="match status" value="1"/>
</dbReference>
<dbReference type="CTD" id="4864"/>
<keyword evidence="14" id="KW-0753">Steroid metabolism</keyword>
<feature type="region of interest" description="Disordered" evidence="16">
    <location>
        <begin position="142"/>
        <end position="171"/>
    </location>
</feature>
<evidence type="ECO:0000256" key="10">
    <source>
        <dbReference type="ARBA" id="ARBA00023136"/>
    </source>
</evidence>
<evidence type="ECO:0000256" key="14">
    <source>
        <dbReference type="ARBA" id="ARBA00023221"/>
    </source>
</evidence>
<feature type="transmembrane region" description="Helical" evidence="17">
    <location>
        <begin position="809"/>
        <end position="834"/>
    </location>
</feature>
<feature type="transmembrane region" description="Helical" evidence="17">
    <location>
        <begin position="1205"/>
        <end position="1230"/>
    </location>
</feature>
<dbReference type="EnsemblMetazoa" id="XM_038195485.1">
    <property type="protein sequence ID" value="XP_038051413.1"/>
    <property type="gene ID" value="LOC119724431"/>
</dbReference>
<comment type="similarity">
    <text evidence="2">Belongs to the patched family.</text>
</comment>
<dbReference type="InterPro" id="IPR053956">
    <property type="entry name" value="NPC1_MLD"/>
</dbReference>
<dbReference type="GO" id="GO:0005319">
    <property type="term" value="F:lipid transporter activity"/>
    <property type="evidence" value="ECO:0007669"/>
    <property type="project" value="InterPro"/>
</dbReference>
<feature type="chain" id="PRO_5038275617" description="SSD domain-containing protein" evidence="18">
    <location>
        <begin position="25"/>
        <end position="1378"/>
    </location>
</feature>
<feature type="compositionally biased region" description="Polar residues" evidence="16">
    <location>
        <begin position="158"/>
        <end position="171"/>
    </location>
</feature>
<keyword evidence="8" id="KW-0445">Lipid transport</keyword>
<evidence type="ECO:0000256" key="13">
    <source>
        <dbReference type="ARBA" id="ARBA00023180"/>
    </source>
</evidence>
<evidence type="ECO:0000256" key="8">
    <source>
        <dbReference type="ARBA" id="ARBA00023055"/>
    </source>
</evidence>
<dbReference type="InterPro" id="IPR000731">
    <property type="entry name" value="SSD"/>
</dbReference>
<keyword evidence="5 17" id="KW-0812">Transmembrane</keyword>
<evidence type="ECO:0000313" key="20">
    <source>
        <dbReference type="EnsemblMetazoa" id="XP_038051413.1"/>
    </source>
</evidence>
<dbReference type="OMA" id="LYKFFRS"/>
<evidence type="ECO:0000256" key="5">
    <source>
        <dbReference type="ARBA" id="ARBA00022692"/>
    </source>
</evidence>
<dbReference type="GO" id="GO:0005886">
    <property type="term" value="C:plasma membrane"/>
    <property type="evidence" value="ECO:0007669"/>
    <property type="project" value="TreeGrafter"/>
</dbReference>
<accession>A0A913ZI01</accession>
<feature type="domain" description="SSD" evidence="19">
    <location>
        <begin position="667"/>
        <end position="834"/>
    </location>
</feature>
<feature type="region of interest" description="Disordered" evidence="16">
    <location>
        <begin position="1321"/>
        <end position="1378"/>
    </location>
</feature>
<feature type="transmembrane region" description="Helical" evidence="17">
    <location>
        <begin position="668"/>
        <end position="691"/>
    </location>
</feature>
<feature type="signal peptide" evidence="18">
    <location>
        <begin position="1"/>
        <end position="24"/>
    </location>
</feature>
<feature type="transmembrane region" description="Helical" evidence="17">
    <location>
        <begin position="703"/>
        <end position="727"/>
    </location>
</feature>
<name>A0A913ZI01_PATMI</name>
<dbReference type="EnsemblMetazoa" id="XM_038195486.1">
    <property type="protein sequence ID" value="XP_038051414.1"/>
    <property type="gene ID" value="LOC119724431"/>
</dbReference>
<dbReference type="GeneID" id="119724431"/>
<dbReference type="OrthoDB" id="6510177at2759"/>
<keyword evidence="12" id="KW-1207">Sterol metabolism</keyword>
<dbReference type="RefSeq" id="XP_038051413.1">
    <property type="nucleotide sequence ID" value="XM_038195485.1"/>
</dbReference>
<evidence type="ECO:0000256" key="12">
    <source>
        <dbReference type="ARBA" id="ARBA00023166"/>
    </source>
</evidence>
<feature type="transmembrane region" description="Helical" evidence="17">
    <location>
        <begin position="1251"/>
        <end position="1270"/>
    </location>
</feature>
<keyword evidence="10 17" id="KW-0472">Membrane</keyword>
<dbReference type="RefSeq" id="XP_038051414.1">
    <property type="nucleotide sequence ID" value="XM_038195486.1"/>
</dbReference>
<keyword evidence="3" id="KW-0813">Transport</keyword>
<feature type="transmembrane region" description="Helical" evidence="17">
    <location>
        <begin position="1282"/>
        <end position="1304"/>
    </location>
</feature>
<evidence type="ECO:0000256" key="7">
    <source>
        <dbReference type="ARBA" id="ARBA00022989"/>
    </source>
</evidence>
<dbReference type="GO" id="GO:0030301">
    <property type="term" value="P:cholesterol transport"/>
    <property type="evidence" value="ECO:0007669"/>
    <property type="project" value="UniProtKB-ARBA"/>
</dbReference>
<comment type="subcellular location">
    <subcellularLocation>
        <location evidence="1">Endomembrane system</location>
        <topology evidence="1">Multi-pass membrane protein</topology>
    </subcellularLocation>
</comment>
<evidence type="ECO:0000256" key="6">
    <source>
        <dbReference type="ARBA" id="ARBA00022729"/>
    </source>
</evidence>
<dbReference type="FunFam" id="1.20.1640.10:FF:000010">
    <property type="entry name" value="NPC intracellular cholesterol transporter 1"/>
    <property type="match status" value="1"/>
</dbReference>
<dbReference type="GO" id="GO:0030299">
    <property type="term" value="P:intestinal cholesterol absorption"/>
    <property type="evidence" value="ECO:0007669"/>
    <property type="project" value="TreeGrafter"/>
</dbReference>
<reference evidence="20" key="1">
    <citation type="submission" date="2022-11" db="UniProtKB">
        <authorList>
            <consortium name="EnsemblMetazoa"/>
        </authorList>
    </citation>
    <scope>IDENTIFICATION</scope>
</reference>
<dbReference type="PANTHER" id="PTHR45727:SF2">
    <property type="entry name" value="NPC INTRACELLULAR CHOLESTEROL TRANSPORTER 1"/>
    <property type="match status" value="1"/>
</dbReference>
<dbReference type="InterPro" id="IPR004765">
    <property type="entry name" value="NPC1-like"/>
</dbReference>
<dbReference type="PROSITE" id="PS50156">
    <property type="entry name" value="SSD"/>
    <property type="match status" value="1"/>
</dbReference>
<dbReference type="Proteomes" id="UP000887568">
    <property type="component" value="Unplaced"/>
</dbReference>
<feature type="compositionally biased region" description="Basic and acidic residues" evidence="16">
    <location>
        <begin position="1328"/>
        <end position="1341"/>
    </location>
</feature>
<proteinExistence type="inferred from homology"/>
<evidence type="ECO:0000256" key="18">
    <source>
        <dbReference type="SAM" id="SignalP"/>
    </source>
</evidence>
<evidence type="ECO:0000259" key="19">
    <source>
        <dbReference type="PROSITE" id="PS50156"/>
    </source>
</evidence>
<keyword evidence="7 17" id="KW-1133">Transmembrane helix</keyword>
<evidence type="ECO:0000256" key="1">
    <source>
        <dbReference type="ARBA" id="ARBA00004127"/>
    </source>
</evidence>
<dbReference type="PANTHER" id="PTHR45727">
    <property type="entry name" value="NPC INTRACELLULAR CHOLESTEROL TRANSPORTER 1"/>
    <property type="match status" value="1"/>
</dbReference>
<evidence type="ECO:0000256" key="16">
    <source>
        <dbReference type="SAM" id="MobiDB-lite"/>
    </source>
</evidence>
<dbReference type="InterPro" id="IPR032190">
    <property type="entry name" value="NPC1_N"/>
</dbReference>
<organism evidence="20 21">
    <name type="scientific">Patiria miniata</name>
    <name type="common">Bat star</name>
    <name type="synonym">Asterina miniata</name>
    <dbReference type="NCBI Taxonomy" id="46514"/>
    <lineage>
        <taxon>Eukaryota</taxon>
        <taxon>Metazoa</taxon>
        <taxon>Echinodermata</taxon>
        <taxon>Eleutherozoa</taxon>
        <taxon>Asterozoa</taxon>
        <taxon>Asteroidea</taxon>
        <taxon>Valvatacea</taxon>
        <taxon>Valvatida</taxon>
        <taxon>Asterinidae</taxon>
        <taxon>Patiria</taxon>
    </lineage>
</organism>